<dbReference type="AlphaFoldDB" id="A0A401GDD5"/>
<evidence type="ECO:0000313" key="1">
    <source>
        <dbReference type="EMBL" id="GBE80194.1"/>
    </source>
</evidence>
<evidence type="ECO:0000313" key="2">
    <source>
        <dbReference type="Proteomes" id="UP000287166"/>
    </source>
</evidence>
<gene>
    <name evidence="1" type="ORF">SCP_0214040</name>
</gene>
<organism evidence="1 2">
    <name type="scientific">Sparassis crispa</name>
    <dbReference type="NCBI Taxonomy" id="139825"/>
    <lineage>
        <taxon>Eukaryota</taxon>
        <taxon>Fungi</taxon>
        <taxon>Dikarya</taxon>
        <taxon>Basidiomycota</taxon>
        <taxon>Agaricomycotina</taxon>
        <taxon>Agaricomycetes</taxon>
        <taxon>Polyporales</taxon>
        <taxon>Sparassidaceae</taxon>
        <taxon>Sparassis</taxon>
    </lineage>
</organism>
<dbReference type="OrthoDB" id="2803201at2759"/>
<protein>
    <submittedName>
        <fullName evidence="1">Uncharacterized protein</fullName>
    </submittedName>
</protein>
<dbReference type="Proteomes" id="UP000287166">
    <property type="component" value="Unassembled WGS sequence"/>
</dbReference>
<name>A0A401GDD5_9APHY</name>
<keyword evidence="2" id="KW-1185">Reference proteome</keyword>
<dbReference type="InParanoid" id="A0A401GDD5"/>
<comment type="caution">
    <text evidence="1">The sequence shown here is derived from an EMBL/GenBank/DDBJ whole genome shotgun (WGS) entry which is preliminary data.</text>
</comment>
<sequence length="201" mass="22793">MPYSACVVNIISYKNAVSLYPRATFEERRALVCPNGRSEQELAVEKYSARGWDMLRVLPESERTRLNPSFRLGPRWLEDSDSWIIPLDMAGVEPLPVISPISAPIKQDPVTVTTWELSLTEEFGGQMEFFYLSHPTGLFYEYLIGDAEIYLFIKRVIALRIDAHRVATSTSSSSNHKHFDASVLTICTALLREQQLVGLRP</sequence>
<dbReference type="RefSeq" id="XP_027611107.1">
    <property type="nucleotide sequence ID" value="XM_027755306.1"/>
</dbReference>
<accession>A0A401GDD5</accession>
<dbReference type="GeneID" id="38777111"/>
<proteinExistence type="predicted"/>
<dbReference type="EMBL" id="BFAD01000002">
    <property type="protein sequence ID" value="GBE80194.1"/>
    <property type="molecule type" value="Genomic_DNA"/>
</dbReference>
<reference evidence="1 2" key="1">
    <citation type="journal article" date="2018" name="Sci. Rep.">
        <title>Genome sequence of the cauliflower mushroom Sparassis crispa (Hanabiratake) and its association with beneficial usage.</title>
        <authorList>
            <person name="Kiyama R."/>
            <person name="Furutani Y."/>
            <person name="Kawaguchi K."/>
            <person name="Nakanishi T."/>
        </authorList>
    </citation>
    <scope>NUCLEOTIDE SEQUENCE [LARGE SCALE GENOMIC DNA]</scope>
</reference>